<evidence type="ECO:0000313" key="8">
    <source>
        <dbReference type="Proteomes" id="UP000826195"/>
    </source>
</evidence>
<evidence type="ECO:0000256" key="1">
    <source>
        <dbReference type="ARBA" id="ARBA00004141"/>
    </source>
</evidence>
<dbReference type="Pfam" id="PF00083">
    <property type="entry name" value="Sugar_tr"/>
    <property type="match status" value="1"/>
</dbReference>
<dbReference type="PANTHER" id="PTHR48021">
    <property type="match status" value="1"/>
</dbReference>
<keyword evidence="4 5" id="KW-0472">Membrane</keyword>
<feature type="transmembrane region" description="Helical" evidence="5">
    <location>
        <begin position="41"/>
        <end position="59"/>
    </location>
</feature>
<proteinExistence type="predicted"/>
<feature type="domain" description="Major facilitator superfamily (MFS) profile" evidence="6">
    <location>
        <begin position="6"/>
        <end position="440"/>
    </location>
</feature>
<dbReference type="Proteomes" id="UP000826195">
    <property type="component" value="Unassembled WGS sequence"/>
</dbReference>
<feature type="transmembrane region" description="Helical" evidence="5">
    <location>
        <begin position="411"/>
        <end position="434"/>
    </location>
</feature>
<feature type="transmembrane region" description="Helical" evidence="5">
    <location>
        <begin position="158"/>
        <end position="183"/>
    </location>
</feature>
<feature type="transmembrane region" description="Helical" evidence="5">
    <location>
        <begin position="289"/>
        <end position="311"/>
    </location>
</feature>
<dbReference type="EMBL" id="JAHXZJ010000001">
    <property type="protein sequence ID" value="KAH0567402.1"/>
    <property type="molecule type" value="Genomic_DNA"/>
</dbReference>
<dbReference type="GO" id="GO:0016020">
    <property type="term" value="C:membrane"/>
    <property type="evidence" value="ECO:0007669"/>
    <property type="project" value="UniProtKB-SubCell"/>
</dbReference>
<feature type="transmembrane region" description="Helical" evidence="5">
    <location>
        <begin position="385"/>
        <end position="405"/>
    </location>
</feature>
<protein>
    <recommendedName>
        <fullName evidence="6">Major facilitator superfamily (MFS) profile domain-containing protein</fullName>
    </recommendedName>
</protein>
<feature type="transmembrane region" description="Helical" evidence="5">
    <location>
        <begin position="129"/>
        <end position="152"/>
    </location>
</feature>
<reference evidence="7 8" key="1">
    <citation type="journal article" date="2021" name="J. Hered.">
        <title>A chromosome-level genome assembly of the parasitoid wasp, Cotesia glomerata (Hymenoptera: Braconidae).</title>
        <authorList>
            <person name="Pinto B.J."/>
            <person name="Weis J.J."/>
            <person name="Gamble T."/>
            <person name="Ode P.J."/>
            <person name="Paul R."/>
            <person name="Zaspel J.M."/>
        </authorList>
    </citation>
    <scope>NUCLEOTIDE SEQUENCE [LARGE SCALE GENOMIC DNA]</scope>
    <source>
        <strain evidence="7">CgM1</strain>
    </source>
</reference>
<dbReference type="FunFam" id="1.20.1250.20:FF:000249">
    <property type="entry name" value="facilitated trehalose transporter Tret1"/>
    <property type="match status" value="1"/>
</dbReference>
<dbReference type="InterPro" id="IPR005828">
    <property type="entry name" value="MFS_sugar_transport-like"/>
</dbReference>
<evidence type="ECO:0000256" key="2">
    <source>
        <dbReference type="ARBA" id="ARBA00022692"/>
    </source>
</evidence>
<evidence type="ECO:0000256" key="4">
    <source>
        <dbReference type="ARBA" id="ARBA00023136"/>
    </source>
</evidence>
<keyword evidence="3 5" id="KW-1133">Transmembrane helix</keyword>
<feature type="transmembrane region" description="Helical" evidence="5">
    <location>
        <begin position="93"/>
        <end position="117"/>
    </location>
</feature>
<comment type="subcellular location">
    <subcellularLocation>
        <location evidence="1">Membrane</location>
        <topology evidence="1">Multi-pass membrane protein</topology>
    </subcellularLocation>
</comment>
<dbReference type="InterPro" id="IPR050549">
    <property type="entry name" value="MFS_Trehalose_Transporter"/>
</dbReference>
<evidence type="ECO:0000256" key="3">
    <source>
        <dbReference type="ARBA" id="ARBA00022989"/>
    </source>
</evidence>
<dbReference type="InterPro" id="IPR020846">
    <property type="entry name" value="MFS_dom"/>
</dbReference>
<accession>A0AAV7J7Z7</accession>
<evidence type="ECO:0000313" key="7">
    <source>
        <dbReference type="EMBL" id="KAH0567402.1"/>
    </source>
</evidence>
<evidence type="ECO:0000259" key="6">
    <source>
        <dbReference type="PROSITE" id="PS50850"/>
    </source>
</evidence>
<keyword evidence="8" id="KW-1185">Reference proteome</keyword>
<feature type="non-terminal residue" evidence="7">
    <location>
        <position position="1"/>
    </location>
</feature>
<dbReference type="PROSITE" id="PS00216">
    <property type="entry name" value="SUGAR_TRANSPORT_1"/>
    <property type="match status" value="1"/>
</dbReference>
<dbReference type="PROSITE" id="PS00217">
    <property type="entry name" value="SUGAR_TRANSPORT_2"/>
    <property type="match status" value="1"/>
</dbReference>
<dbReference type="SUPFAM" id="SSF103473">
    <property type="entry name" value="MFS general substrate transporter"/>
    <property type="match status" value="1"/>
</dbReference>
<gene>
    <name evidence="7" type="ORF">KQX54_009540</name>
</gene>
<dbReference type="GO" id="GO:0022857">
    <property type="term" value="F:transmembrane transporter activity"/>
    <property type="evidence" value="ECO:0007669"/>
    <property type="project" value="InterPro"/>
</dbReference>
<dbReference type="Gene3D" id="1.20.1250.20">
    <property type="entry name" value="MFS general substrate transporter like domains"/>
    <property type="match status" value="1"/>
</dbReference>
<feature type="transmembrane region" description="Helical" evidence="5">
    <location>
        <begin position="252"/>
        <end position="274"/>
    </location>
</feature>
<sequence>CMVAGAVLFLTAGVGMPIGYSGVLLPQLYEINSTLHIDQDIGSWIASIHSLASPLGSLISGPLLDAIGRRSCLQLSAVPLCIGWLLIGFAKNLWLMLLGRFFAGFGVGICGVSAQVLVGETADPGIRGFLVSISIAAYCAGILLVYALGSAFTWETVAFSGIILPGISLLTLSLVSESPVWLVRRGKINAAKKALMWLRGGDTKQIAAEMSDLISRTKQDDMRASSSVSTSFRERLSETKAKIVHPGVLKPLIIINVFLVLQAFSGTYIIVYYGVDLIQDIGKGSVDKYMAAVVTAVIRFIFCLLSCFLLLKIGSRTIAIVSGTGTALSSLVLAAYVLAKSEESYLDKYIIGTCLFLYVSLNTIGLFTLIGNIISELLPHRARGIGGGCSMFMFNFSLFITAKIFPLVKEAVGMGGVFIIFGVSALILTTFMWLTFPDTRNRSLQEIEDYFNGESILWVKKKKCQNERLQNSEA</sequence>
<dbReference type="AlphaFoldDB" id="A0AAV7J7Z7"/>
<feature type="transmembrane region" description="Helical" evidence="5">
    <location>
        <begin position="71"/>
        <end position="87"/>
    </location>
</feature>
<dbReference type="InterPro" id="IPR005829">
    <property type="entry name" value="Sugar_transporter_CS"/>
</dbReference>
<evidence type="ECO:0000256" key="5">
    <source>
        <dbReference type="SAM" id="Phobius"/>
    </source>
</evidence>
<organism evidence="7 8">
    <name type="scientific">Cotesia glomerata</name>
    <name type="common">Lepidopteran parasitic wasp</name>
    <name type="synonym">Apanteles glomeratus</name>
    <dbReference type="NCBI Taxonomy" id="32391"/>
    <lineage>
        <taxon>Eukaryota</taxon>
        <taxon>Metazoa</taxon>
        <taxon>Ecdysozoa</taxon>
        <taxon>Arthropoda</taxon>
        <taxon>Hexapoda</taxon>
        <taxon>Insecta</taxon>
        <taxon>Pterygota</taxon>
        <taxon>Neoptera</taxon>
        <taxon>Endopterygota</taxon>
        <taxon>Hymenoptera</taxon>
        <taxon>Apocrita</taxon>
        <taxon>Ichneumonoidea</taxon>
        <taxon>Braconidae</taxon>
        <taxon>Microgastrinae</taxon>
        <taxon>Cotesia</taxon>
    </lineage>
</organism>
<keyword evidence="2 5" id="KW-0812">Transmembrane</keyword>
<feature type="transmembrane region" description="Helical" evidence="5">
    <location>
        <begin position="318"/>
        <end position="338"/>
    </location>
</feature>
<dbReference type="InterPro" id="IPR036259">
    <property type="entry name" value="MFS_trans_sf"/>
</dbReference>
<name>A0AAV7J7Z7_COTGL</name>
<comment type="caution">
    <text evidence="7">The sequence shown here is derived from an EMBL/GenBank/DDBJ whole genome shotgun (WGS) entry which is preliminary data.</text>
</comment>
<dbReference type="PROSITE" id="PS50850">
    <property type="entry name" value="MFS"/>
    <property type="match status" value="1"/>
</dbReference>
<feature type="transmembrane region" description="Helical" evidence="5">
    <location>
        <begin position="350"/>
        <end position="373"/>
    </location>
</feature>
<dbReference type="PANTHER" id="PTHR48021:SF7">
    <property type="entry name" value="RH09188P"/>
    <property type="match status" value="1"/>
</dbReference>